<evidence type="ECO:0000256" key="7">
    <source>
        <dbReference type="HAMAP-Rule" id="MF_02065"/>
    </source>
</evidence>
<dbReference type="GO" id="GO:0005886">
    <property type="term" value="C:plasma membrane"/>
    <property type="evidence" value="ECO:0007669"/>
    <property type="project" value="UniProtKB-SubCell"/>
</dbReference>
<gene>
    <name evidence="7" type="primary">mltG</name>
    <name evidence="9" type="ORF">COEU31_19760</name>
</gene>
<organism evidence="9 10">
    <name type="scientific">Coprococcus eutactus</name>
    <dbReference type="NCBI Taxonomy" id="33043"/>
    <lineage>
        <taxon>Bacteria</taxon>
        <taxon>Bacillati</taxon>
        <taxon>Bacillota</taxon>
        <taxon>Clostridia</taxon>
        <taxon>Lachnospirales</taxon>
        <taxon>Lachnospiraceae</taxon>
        <taxon>Coprococcus</taxon>
    </lineage>
</organism>
<evidence type="ECO:0000313" key="10">
    <source>
        <dbReference type="Proteomes" id="UP000660047"/>
    </source>
</evidence>
<evidence type="ECO:0000256" key="2">
    <source>
        <dbReference type="ARBA" id="ARBA00022692"/>
    </source>
</evidence>
<dbReference type="EC" id="4.2.2.29" evidence="7"/>
<comment type="catalytic activity">
    <reaction evidence="7">
        <text>a peptidoglycan chain = a peptidoglycan chain with N-acetyl-1,6-anhydromuramyl-[peptide] at the reducing end + a peptidoglycan chain with N-acetylglucosamine at the non-reducing end.</text>
        <dbReference type="EC" id="4.2.2.29"/>
    </reaction>
</comment>
<dbReference type="EMBL" id="BLYL01000012">
    <property type="protein sequence ID" value="GFO94930.1"/>
    <property type="molecule type" value="Genomic_DNA"/>
</dbReference>
<evidence type="ECO:0000256" key="1">
    <source>
        <dbReference type="ARBA" id="ARBA00022475"/>
    </source>
</evidence>
<sequence>MDWRNIARPVIIIALAVCLVLFGVYKVKETYTGFMQEYEGTYSAGGGEKIEVTIPEDTSVKEAASILKDAGLIKYKLAFQLRMTGSQYSHSLQPGTYTLTTGMSTLDMIKTLCYVESTREVKYTLTVPEGFTVEQIADRCEELGFCSAKEFLEACKSGEFEYPFEIPSSEVKYALQGFLFPATYDIYADMTPKELIQDMIDKFNSIYTDDFRKKAEELGYTDFEVLTMASIVEKECKLDSDRAMVAGVFINRLNDDMPLQVDPSVLYVVTDGQYNQAELSYDDLEVDSPYNTYKYTGLPVGPICNPGEASIEGVLNAVKHDYYYYLTSDESQGACIFNKTYEGHLADIEKADAAKAEKEAAEGDGSEDGSDESTDSE</sequence>
<proteinExistence type="inferred from homology"/>
<keyword evidence="3 7" id="KW-1133">Transmembrane helix</keyword>
<dbReference type="AlphaFoldDB" id="A0AAI9K565"/>
<dbReference type="Gene3D" id="3.30.1490.480">
    <property type="entry name" value="Endolytic murein transglycosylase"/>
    <property type="match status" value="1"/>
</dbReference>
<evidence type="ECO:0000256" key="5">
    <source>
        <dbReference type="ARBA" id="ARBA00023239"/>
    </source>
</evidence>
<protein>
    <recommendedName>
        <fullName evidence="7">Endolytic murein transglycosylase</fullName>
        <ecNumber evidence="7">4.2.2.29</ecNumber>
    </recommendedName>
    <alternativeName>
        <fullName evidence="7">Peptidoglycan lytic transglycosylase</fullName>
    </alternativeName>
    <alternativeName>
        <fullName evidence="7">Peptidoglycan polymerization terminase</fullName>
    </alternativeName>
</protein>
<evidence type="ECO:0000256" key="6">
    <source>
        <dbReference type="ARBA" id="ARBA00023316"/>
    </source>
</evidence>
<accession>A0AAI9K565</accession>
<comment type="similarity">
    <text evidence="7">Belongs to the transglycosylase MltG family.</text>
</comment>
<keyword evidence="4 7" id="KW-0472">Membrane</keyword>
<keyword evidence="2 7" id="KW-0812">Transmembrane</keyword>
<dbReference type="NCBIfam" id="TIGR00247">
    <property type="entry name" value="endolytic transglycosylase MltG"/>
    <property type="match status" value="1"/>
</dbReference>
<feature type="transmembrane region" description="Helical" evidence="7">
    <location>
        <begin position="6"/>
        <end position="25"/>
    </location>
</feature>
<evidence type="ECO:0000256" key="4">
    <source>
        <dbReference type="ARBA" id="ARBA00023136"/>
    </source>
</evidence>
<feature type="site" description="Important for catalytic activity" evidence="7">
    <location>
        <position position="235"/>
    </location>
</feature>
<feature type="compositionally biased region" description="Acidic residues" evidence="8">
    <location>
        <begin position="362"/>
        <end position="377"/>
    </location>
</feature>
<dbReference type="PANTHER" id="PTHR30518">
    <property type="entry name" value="ENDOLYTIC MUREIN TRANSGLYCOSYLASE"/>
    <property type="match status" value="1"/>
</dbReference>
<comment type="caution">
    <text evidence="9">The sequence shown here is derived from an EMBL/GenBank/DDBJ whole genome shotgun (WGS) entry which is preliminary data.</text>
</comment>
<evidence type="ECO:0000256" key="8">
    <source>
        <dbReference type="SAM" id="MobiDB-lite"/>
    </source>
</evidence>
<reference evidence="9" key="1">
    <citation type="submission" date="2020-06" db="EMBL/GenBank/DDBJ databases">
        <title>Characterization of fructooligosaccharide metabolism and fructooligosaccharide-degrading enzymes in human commensal butyrate producers.</title>
        <authorList>
            <person name="Tanno H."/>
            <person name="Fujii T."/>
            <person name="Hirano K."/>
            <person name="Maeno S."/>
            <person name="Tonozuka T."/>
            <person name="Sakamoto M."/>
            <person name="Ohkuma M."/>
            <person name="Tochio T."/>
            <person name="Endo A."/>
        </authorList>
    </citation>
    <scope>NUCLEOTIDE SEQUENCE</scope>
    <source>
        <strain evidence="9">JCM 31265</strain>
    </source>
</reference>
<comment type="subcellular location">
    <subcellularLocation>
        <location evidence="7">Cell membrane</location>
        <topology evidence="7">Single-pass membrane protein</topology>
    </subcellularLocation>
</comment>
<comment type="function">
    <text evidence="7">Functions as a peptidoglycan terminase that cleaves nascent peptidoglycan strands endolytically to terminate their elongation.</text>
</comment>
<dbReference type="GO" id="GO:0071555">
    <property type="term" value="P:cell wall organization"/>
    <property type="evidence" value="ECO:0007669"/>
    <property type="project" value="UniProtKB-KW"/>
</dbReference>
<dbReference type="GO" id="GO:0009252">
    <property type="term" value="P:peptidoglycan biosynthetic process"/>
    <property type="evidence" value="ECO:0007669"/>
    <property type="project" value="UniProtKB-UniRule"/>
</dbReference>
<dbReference type="GO" id="GO:0008932">
    <property type="term" value="F:lytic endotransglycosylase activity"/>
    <property type="evidence" value="ECO:0007669"/>
    <property type="project" value="UniProtKB-UniRule"/>
</dbReference>
<evidence type="ECO:0000256" key="3">
    <source>
        <dbReference type="ARBA" id="ARBA00022989"/>
    </source>
</evidence>
<dbReference type="HAMAP" id="MF_02065">
    <property type="entry name" value="MltG"/>
    <property type="match status" value="1"/>
</dbReference>
<keyword evidence="1 7" id="KW-1003">Cell membrane</keyword>
<dbReference type="Pfam" id="PF02618">
    <property type="entry name" value="YceG"/>
    <property type="match status" value="1"/>
</dbReference>
<dbReference type="PANTHER" id="PTHR30518:SF2">
    <property type="entry name" value="ENDOLYTIC MUREIN TRANSGLYCOSYLASE"/>
    <property type="match status" value="1"/>
</dbReference>
<feature type="compositionally biased region" description="Basic and acidic residues" evidence="8">
    <location>
        <begin position="352"/>
        <end position="361"/>
    </location>
</feature>
<evidence type="ECO:0000313" key="9">
    <source>
        <dbReference type="EMBL" id="GFO94930.1"/>
    </source>
</evidence>
<dbReference type="RefSeq" id="WP_055146128.1">
    <property type="nucleotide sequence ID" value="NZ_BLYL01000012.1"/>
</dbReference>
<feature type="region of interest" description="Disordered" evidence="8">
    <location>
        <begin position="352"/>
        <end position="377"/>
    </location>
</feature>
<dbReference type="InterPro" id="IPR003770">
    <property type="entry name" value="MLTG-like"/>
</dbReference>
<name>A0AAI9K565_9FIRM</name>
<dbReference type="Proteomes" id="UP000660047">
    <property type="component" value="Unassembled WGS sequence"/>
</dbReference>
<dbReference type="CDD" id="cd08010">
    <property type="entry name" value="MltG_like"/>
    <property type="match status" value="1"/>
</dbReference>
<keyword evidence="6 7" id="KW-0961">Cell wall biogenesis/degradation</keyword>
<keyword evidence="5 7" id="KW-0456">Lyase</keyword>